<gene>
    <name evidence="2" type="ORF">ACFFSY_33740</name>
</gene>
<protein>
    <submittedName>
        <fullName evidence="2">GNAT family N-acetyltransferase</fullName>
        <ecNumber evidence="2">2.3.1.-</ecNumber>
    </submittedName>
</protein>
<sequence length="202" mass="23325">MNKNNQDYWSEIRWQSKLTSVLKNINPTTLESFAKRLQYSLGIPVVHSVVSNDSERWTVSYYGGKNNVSVHLILYLHDPKTKTVGVSWLEIYQPTVEIVDFIVHPKGQGIGTKTMQVFFDYIEESNLGFEIMMLRAQDKTAARFWRKNGFISWNGPTNQSLSMTRPINLKHKKSKTLVKLSYTDSLSKKSKIINSYHITSME</sequence>
<dbReference type="RefSeq" id="WP_377502779.1">
    <property type="nucleotide sequence ID" value="NZ_JBHMDO010000054.1"/>
</dbReference>
<proteinExistence type="predicted"/>
<evidence type="ECO:0000313" key="2">
    <source>
        <dbReference type="EMBL" id="MFB9330928.1"/>
    </source>
</evidence>
<dbReference type="Proteomes" id="UP001589747">
    <property type="component" value="Unassembled WGS sequence"/>
</dbReference>
<dbReference type="Pfam" id="PF00583">
    <property type="entry name" value="Acetyltransf_1"/>
    <property type="match status" value="1"/>
</dbReference>
<evidence type="ECO:0000313" key="3">
    <source>
        <dbReference type="Proteomes" id="UP001589747"/>
    </source>
</evidence>
<organism evidence="2 3">
    <name type="scientific">Paenibacillus aurantiacus</name>
    <dbReference type="NCBI Taxonomy" id="1936118"/>
    <lineage>
        <taxon>Bacteria</taxon>
        <taxon>Bacillati</taxon>
        <taxon>Bacillota</taxon>
        <taxon>Bacilli</taxon>
        <taxon>Bacillales</taxon>
        <taxon>Paenibacillaceae</taxon>
        <taxon>Paenibacillus</taxon>
    </lineage>
</organism>
<feature type="domain" description="N-acetyltransferase" evidence="1">
    <location>
        <begin position="20"/>
        <end position="168"/>
    </location>
</feature>
<dbReference type="EC" id="2.3.1.-" evidence="2"/>
<dbReference type="InterPro" id="IPR016181">
    <property type="entry name" value="Acyl_CoA_acyltransferase"/>
</dbReference>
<keyword evidence="2" id="KW-0012">Acyltransferase</keyword>
<reference evidence="2 3" key="1">
    <citation type="submission" date="2024-09" db="EMBL/GenBank/DDBJ databases">
        <authorList>
            <person name="Sun Q."/>
            <person name="Mori K."/>
        </authorList>
    </citation>
    <scope>NUCLEOTIDE SEQUENCE [LARGE SCALE GENOMIC DNA]</scope>
    <source>
        <strain evidence="2 3">TISTR 2452</strain>
    </source>
</reference>
<keyword evidence="3" id="KW-1185">Reference proteome</keyword>
<accession>A0ABV5L2L6</accession>
<keyword evidence="2" id="KW-0808">Transferase</keyword>
<dbReference type="GO" id="GO:0016746">
    <property type="term" value="F:acyltransferase activity"/>
    <property type="evidence" value="ECO:0007669"/>
    <property type="project" value="UniProtKB-KW"/>
</dbReference>
<dbReference type="EMBL" id="JBHMDO010000054">
    <property type="protein sequence ID" value="MFB9330928.1"/>
    <property type="molecule type" value="Genomic_DNA"/>
</dbReference>
<dbReference type="SUPFAM" id="SSF55729">
    <property type="entry name" value="Acyl-CoA N-acyltransferases (Nat)"/>
    <property type="match status" value="1"/>
</dbReference>
<comment type="caution">
    <text evidence="2">The sequence shown here is derived from an EMBL/GenBank/DDBJ whole genome shotgun (WGS) entry which is preliminary data.</text>
</comment>
<dbReference type="InterPro" id="IPR000182">
    <property type="entry name" value="GNAT_dom"/>
</dbReference>
<dbReference type="Gene3D" id="3.40.630.30">
    <property type="match status" value="1"/>
</dbReference>
<name>A0ABV5L2L6_9BACL</name>
<dbReference type="PROSITE" id="PS51186">
    <property type="entry name" value="GNAT"/>
    <property type="match status" value="1"/>
</dbReference>
<dbReference type="CDD" id="cd04301">
    <property type="entry name" value="NAT_SF"/>
    <property type="match status" value="1"/>
</dbReference>
<evidence type="ECO:0000259" key="1">
    <source>
        <dbReference type="PROSITE" id="PS51186"/>
    </source>
</evidence>